<reference evidence="6 7" key="1">
    <citation type="journal article" date="2015" name="Genome Announc.">
        <title>Expanding the biotechnology potential of lactobacilli through comparative genomics of 213 strains and associated genera.</title>
        <authorList>
            <person name="Sun Z."/>
            <person name="Harris H.M."/>
            <person name="McCann A."/>
            <person name="Guo C."/>
            <person name="Argimon S."/>
            <person name="Zhang W."/>
            <person name="Yang X."/>
            <person name="Jeffery I.B."/>
            <person name="Cooney J.C."/>
            <person name="Kagawa T.F."/>
            <person name="Liu W."/>
            <person name="Song Y."/>
            <person name="Salvetti E."/>
            <person name="Wrobel A."/>
            <person name="Rasinkangas P."/>
            <person name="Parkhill J."/>
            <person name="Rea M.C."/>
            <person name="O'Sullivan O."/>
            <person name="Ritari J."/>
            <person name="Douillard F.P."/>
            <person name="Paul Ross R."/>
            <person name="Yang R."/>
            <person name="Briner A.E."/>
            <person name="Felis G.E."/>
            <person name="de Vos W.M."/>
            <person name="Barrangou R."/>
            <person name="Klaenhammer T.R."/>
            <person name="Caufield P.W."/>
            <person name="Cui Y."/>
            <person name="Zhang H."/>
            <person name="O'Toole P.W."/>
        </authorList>
    </citation>
    <scope>NUCLEOTIDE SEQUENCE [LARGE SCALE GENOMIC DNA]</scope>
    <source>
        <strain evidence="6 7">DSM 23365</strain>
    </source>
</reference>
<dbReference type="GO" id="GO:0003905">
    <property type="term" value="F:alkylbase DNA N-glycosylase activity"/>
    <property type="evidence" value="ECO:0007669"/>
    <property type="project" value="InterPro"/>
</dbReference>
<protein>
    <recommendedName>
        <fullName evidence="5">Putative 3-methyladenine DNA glycosylase</fullName>
        <ecNumber evidence="5">3.2.2.-</ecNumber>
    </recommendedName>
</protein>
<dbReference type="HAMAP" id="MF_00527">
    <property type="entry name" value="3MGH"/>
    <property type="match status" value="1"/>
</dbReference>
<dbReference type="InterPro" id="IPR011034">
    <property type="entry name" value="Formyl_transferase-like_C_sf"/>
</dbReference>
<dbReference type="SUPFAM" id="SSF50486">
    <property type="entry name" value="FMT C-terminal domain-like"/>
    <property type="match status" value="1"/>
</dbReference>
<dbReference type="Pfam" id="PF02245">
    <property type="entry name" value="Pur_DNA_glyco"/>
    <property type="match status" value="1"/>
</dbReference>
<evidence type="ECO:0000313" key="7">
    <source>
        <dbReference type="Proteomes" id="UP000051442"/>
    </source>
</evidence>
<keyword evidence="3 5" id="KW-0378">Hydrolase</keyword>
<dbReference type="EMBL" id="AYZM01000134">
    <property type="protein sequence ID" value="KRN19946.1"/>
    <property type="molecule type" value="Genomic_DNA"/>
</dbReference>
<dbReference type="FunFam" id="3.10.300.10:FF:000001">
    <property type="entry name" value="Putative 3-methyladenine DNA glycosylase"/>
    <property type="match status" value="1"/>
</dbReference>
<dbReference type="STRING" id="1423804.FD14_GL001576"/>
<dbReference type="NCBIfam" id="TIGR00567">
    <property type="entry name" value="3mg"/>
    <property type="match status" value="1"/>
</dbReference>
<dbReference type="EC" id="3.2.2.-" evidence="5"/>
<evidence type="ECO:0000256" key="4">
    <source>
        <dbReference type="ARBA" id="ARBA00023204"/>
    </source>
</evidence>
<dbReference type="PANTHER" id="PTHR10429">
    <property type="entry name" value="DNA-3-METHYLADENINE GLYCOSYLASE"/>
    <property type="match status" value="1"/>
</dbReference>
<proteinExistence type="inferred from homology"/>
<dbReference type="Proteomes" id="UP000051442">
    <property type="component" value="Unassembled WGS sequence"/>
</dbReference>
<comment type="similarity">
    <text evidence="1 5">Belongs to the DNA glycosylase MPG family.</text>
</comment>
<keyword evidence="2 5" id="KW-0227">DNA damage</keyword>
<evidence type="ECO:0000256" key="2">
    <source>
        <dbReference type="ARBA" id="ARBA00022763"/>
    </source>
</evidence>
<keyword evidence="4 5" id="KW-0234">DNA repair</keyword>
<dbReference type="RefSeq" id="WP_191982979.1">
    <property type="nucleotide sequence ID" value="NZ_AYZM01000134.1"/>
</dbReference>
<dbReference type="PATRIC" id="fig|1423804.4.peg.1703"/>
<dbReference type="InterPro" id="IPR003180">
    <property type="entry name" value="MPG"/>
</dbReference>
<evidence type="ECO:0000256" key="1">
    <source>
        <dbReference type="ARBA" id="ARBA00009232"/>
    </source>
</evidence>
<dbReference type="AlphaFoldDB" id="A0A0R2F446"/>
<evidence type="ECO:0000256" key="3">
    <source>
        <dbReference type="ARBA" id="ARBA00022801"/>
    </source>
</evidence>
<keyword evidence="7" id="KW-1185">Reference proteome</keyword>
<comment type="caution">
    <text evidence="6">The sequence shown here is derived from an EMBL/GenBank/DDBJ whole genome shotgun (WGS) entry which is preliminary data.</text>
</comment>
<dbReference type="Gene3D" id="3.10.300.10">
    <property type="entry name" value="Methylpurine-DNA glycosylase (MPG)"/>
    <property type="match status" value="1"/>
</dbReference>
<evidence type="ECO:0000256" key="5">
    <source>
        <dbReference type="HAMAP-Rule" id="MF_00527"/>
    </source>
</evidence>
<name>A0A0R2F446_9LACO</name>
<dbReference type="CDD" id="cd00540">
    <property type="entry name" value="AAG"/>
    <property type="match status" value="1"/>
</dbReference>
<accession>A0A0R2F446</accession>
<dbReference type="PANTHER" id="PTHR10429:SF0">
    <property type="entry name" value="DNA-3-METHYLADENINE GLYCOSYLASE"/>
    <property type="match status" value="1"/>
</dbReference>
<dbReference type="InterPro" id="IPR036995">
    <property type="entry name" value="MPG_sf"/>
</dbReference>
<dbReference type="GO" id="GO:0006284">
    <property type="term" value="P:base-excision repair"/>
    <property type="evidence" value="ECO:0007669"/>
    <property type="project" value="InterPro"/>
</dbReference>
<organism evidence="6 7">
    <name type="scientific">Secundilactobacillus similis DSM 23365 = JCM 2765</name>
    <dbReference type="NCBI Taxonomy" id="1423804"/>
    <lineage>
        <taxon>Bacteria</taxon>
        <taxon>Bacillati</taxon>
        <taxon>Bacillota</taxon>
        <taxon>Bacilli</taxon>
        <taxon>Lactobacillales</taxon>
        <taxon>Lactobacillaceae</taxon>
        <taxon>Secundilactobacillus</taxon>
    </lineage>
</organism>
<dbReference type="GO" id="GO:0003677">
    <property type="term" value="F:DNA binding"/>
    <property type="evidence" value="ECO:0007669"/>
    <property type="project" value="InterPro"/>
</dbReference>
<evidence type="ECO:0000313" key="6">
    <source>
        <dbReference type="EMBL" id="KRN19946.1"/>
    </source>
</evidence>
<gene>
    <name evidence="6" type="ORF">FD14_GL001576</name>
</gene>
<sequence>MKTDELKTFFSGRPTAEITKAILGKRLSYQSPQGLLSGIIVEAEAYLGQEDSTAHAFNGRRTPANEALYGEPGTIYIYTLRGQYMFDVAVQEKDNPQGILVRGLEPVDGVTLMAENRHGKTGSDISNGPGKLMQALGIQSKALNLTMVNAGPLSIDLDHGRQPKEIITSARVGVSKRGDWTEAPYRFYVAGNPYVSGMRKRDMDLDSHGWLN</sequence>